<dbReference type="OrthoDB" id="609973at2759"/>
<keyword evidence="4" id="KW-1185">Reference proteome</keyword>
<evidence type="ECO:0000256" key="1">
    <source>
        <dbReference type="SAM" id="Phobius"/>
    </source>
</evidence>
<organism evidence="2">
    <name type="scientific">Brachypodium distachyon</name>
    <name type="common">Purple false brome</name>
    <name type="synonym">Trachynia distachya</name>
    <dbReference type="NCBI Taxonomy" id="15368"/>
    <lineage>
        <taxon>Eukaryota</taxon>
        <taxon>Viridiplantae</taxon>
        <taxon>Streptophyta</taxon>
        <taxon>Embryophyta</taxon>
        <taxon>Tracheophyta</taxon>
        <taxon>Spermatophyta</taxon>
        <taxon>Magnoliopsida</taxon>
        <taxon>Liliopsida</taxon>
        <taxon>Poales</taxon>
        <taxon>Poaceae</taxon>
        <taxon>BOP clade</taxon>
        <taxon>Pooideae</taxon>
        <taxon>Stipodae</taxon>
        <taxon>Brachypodieae</taxon>
        <taxon>Brachypodium</taxon>
    </lineage>
</organism>
<evidence type="ECO:0000313" key="4">
    <source>
        <dbReference type="Proteomes" id="UP000008810"/>
    </source>
</evidence>
<accession>A0A0Q3N7E9</accession>
<dbReference type="AlphaFoldDB" id="A0A0Q3N7E9"/>
<feature type="transmembrane region" description="Helical" evidence="1">
    <location>
        <begin position="134"/>
        <end position="158"/>
    </location>
</feature>
<evidence type="ECO:0000313" key="2">
    <source>
        <dbReference type="EMBL" id="KQK12582.2"/>
    </source>
</evidence>
<keyword evidence="1" id="KW-0472">Membrane</keyword>
<evidence type="ECO:0000313" key="3">
    <source>
        <dbReference type="EnsemblPlants" id="KQK12582"/>
    </source>
</evidence>
<reference evidence="2 3" key="1">
    <citation type="journal article" date="2010" name="Nature">
        <title>Genome sequencing and analysis of the model grass Brachypodium distachyon.</title>
        <authorList>
            <consortium name="International Brachypodium Initiative"/>
        </authorList>
    </citation>
    <scope>NUCLEOTIDE SEQUENCE [LARGE SCALE GENOMIC DNA]</scope>
    <source>
        <strain evidence="2 3">Bd21</strain>
    </source>
</reference>
<dbReference type="Proteomes" id="UP000008810">
    <property type="component" value="Chromosome 1"/>
</dbReference>
<reference evidence="3" key="3">
    <citation type="submission" date="2018-08" db="UniProtKB">
        <authorList>
            <consortium name="EnsemblPlants"/>
        </authorList>
    </citation>
    <scope>IDENTIFICATION</scope>
    <source>
        <strain evidence="3">cv. Bd21</strain>
    </source>
</reference>
<dbReference type="InParanoid" id="A0A0Q3N7E9"/>
<keyword evidence="1" id="KW-1133">Transmembrane helix</keyword>
<gene>
    <name evidence="2" type="ORF">BRADI_1g04683v3</name>
</gene>
<sequence>MRSAVDLALAGQCFLRVAALHKMDRMVAGMCKEDTEQMAKPPVAPGAGWMTRISSWWSRRRRRNDVENALNATLLGPTDSLPASTTTSTVPQIQGRLAEKWLGLQSNALSLSPCVLPYMGRDGVLKKEAFSSDYLWWVNLLFKLWWGLVALGIPCSLYGQCWFELQYAPLSSHLAILGLTVLAGMFSHWLLAIEASTVLKLFLGVTTVAFACFYLRCCRMGDH</sequence>
<protein>
    <submittedName>
        <fullName evidence="2 3">Uncharacterized protein</fullName>
    </submittedName>
</protein>
<name>A0A0Q3N7E9_BRADI</name>
<dbReference type="EnsemblPlants" id="KQK12582">
    <property type="protein sequence ID" value="KQK12582"/>
    <property type="gene ID" value="BRADI_1g04683v3"/>
</dbReference>
<reference evidence="2" key="2">
    <citation type="submission" date="2017-06" db="EMBL/GenBank/DDBJ databases">
        <title>WGS assembly of Brachypodium distachyon.</title>
        <authorList>
            <consortium name="The International Brachypodium Initiative"/>
            <person name="Lucas S."/>
            <person name="Harmon-Smith M."/>
            <person name="Lail K."/>
            <person name="Tice H."/>
            <person name="Grimwood J."/>
            <person name="Bruce D."/>
            <person name="Barry K."/>
            <person name="Shu S."/>
            <person name="Lindquist E."/>
            <person name="Wang M."/>
            <person name="Pitluck S."/>
            <person name="Vogel J.P."/>
            <person name="Garvin D.F."/>
            <person name="Mockler T.C."/>
            <person name="Schmutz J."/>
            <person name="Rokhsar D."/>
            <person name="Bevan M.W."/>
        </authorList>
    </citation>
    <scope>NUCLEOTIDE SEQUENCE</scope>
    <source>
        <strain evidence="2">Bd21</strain>
    </source>
</reference>
<dbReference type="EMBL" id="CM000880">
    <property type="protein sequence ID" value="KQK12582.2"/>
    <property type="molecule type" value="Genomic_DNA"/>
</dbReference>
<dbReference type="Gramene" id="KQK12582">
    <property type="protein sequence ID" value="KQK12582"/>
    <property type="gene ID" value="BRADI_1g04683v3"/>
</dbReference>
<proteinExistence type="predicted"/>
<feature type="transmembrane region" description="Helical" evidence="1">
    <location>
        <begin position="170"/>
        <end position="191"/>
    </location>
</feature>
<feature type="transmembrane region" description="Helical" evidence="1">
    <location>
        <begin position="197"/>
        <end position="215"/>
    </location>
</feature>
<keyword evidence="1" id="KW-0812">Transmembrane</keyword>